<comment type="subunit">
    <text evidence="13">Heterotetramer of 2 PreA and 2 PreT subunits.</text>
</comment>
<dbReference type="Gene3D" id="3.50.50.60">
    <property type="entry name" value="FAD/NAD(P)-binding domain"/>
    <property type="match status" value="2"/>
</dbReference>
<evidence type="ECO:0000313" key="17">
    <source>
        <dbReference type="Proteomes" id="UP000267448"/>
    </source>
</evidence>
<feature type="domain" description="4Fe-4S ferredoxin-type" evidence="15">
    <location>
        <begin position="557"/>
        <end position="587"/>
    </location>
</feature>
<dbReference type="Pfam" id="PF14691">
    <property type="entry name" value="Fer4_20"/>
    <property type="match status" value="1"/>
</dbReference>
<evidence type="ECO:0000256" key="12">
    <source>
        <dbReference type="ARBA" id="ARBA00049578"/>
    </source>
</evidence>
<dbReference type="InterPro" id="IPR023753">
    <property type="entry name" value="FAD/NAD-binding_dom"/>
</dbReference>
<evidence type="ECO:0000256" key="11">
    <source>
        <dbReference type="ARBA" id="ARBA00048792"/>
    </source>
</evidence>
<dbReference type="Pfam" id="PF12838">
    <property type="entry name" value="Fer4_7"/>
    <property type="match status" value="1"/>
</dbReference>
<reference evidence="16 17" key="1">
    <citation type="submission" date="2018-12" db="EMBL/GenBank/DDBJ databases">
        <authorList>
            <person name="Yu L."/>
        </authorList>
    </citation>
    <scope>NUCLEOTIDE SEQUENCE [LARGE SCALE GENOMIC DNA]</scope>
    <source>
        <strain evidence="16 17">HAW-EB2</strain>
    </source>
</reference>
<gene>
    <name evidence="16" type="ORF">EKG38_03350</name>
</gene>
<dbReference type="EC" id="1.3.1.1" evidence="14"/>
<keyword evidence="7" id="KW-0411">Iron-sulfur</keyword>
<evidence type="ECO:0000256" key="4">
    <source>
        <dbReference type="ARBA" id="ARBA00022723"/>
    </source>
</evidence>
<comment type="catalytic activity">
    <reaction evidence="11">
        <text>5,6-dihydrouracil + NAD(+) = uracil + NADH + H(+)</text>
        <dbReference type="Rhea" id="RHEA:20189"/>
        <dbReference type="ChEBI" id="CHEBI:15378"/>
        <dbReference type="ChEBI" id="CHEBI:15901"/>
        <dbReference type="ChEBI" id="CHEBI:17568"/>
        <dbReference type="ChEBI" id="CHEBI:57540"/>
        <dbReference type="ChEBI" id="CHEBI:57945"/>
        <dbReference type="EC" id="1.3.1.1"/>
    </reaction>
</comment>
<evidence type="ECO:0000256" key="14">
    <source>
        <dbReference type="ARBA" id="ARBA00049728"/>
    </source>
</evidence>
<comment type="cofactor">
    <cofactor evidence="1">
        <name>FMN</name>
        <dbReference type="ChEBI" id="CHEBI:58210"/>
    </cofactor>
</comment>
<dbReference type="EMBL" id="RXNU01000001">
    <property type="protein sequence ID" value="RTR40959.1"/>
    <property type="molecule type" value="Genomic_DNA"/>
</dbReference>
<evidence type="ECO:0000256" key="7">
    <source>
        <dbReference type="ARBA" id="ARBA00023014"/>
    </source>
</evidence>
<dbReference type="PROSITE" id="PS51379">
    <property type="entry name" value="4FE4S_FER_2"/>
    <property type="match status" value="2"/>
</dbReference>
<dbReference type="AlphaFoldDB" id="A0A431WZV3"/>
<dbReference type="SUPFAM" id="SSF54862">
    <property type="entry name" value="4Fe-4S ferredoxins"/>
    <property type="match status" value="1"/>
</dbReference>
<evidence type="ECO:0000256" key="6">
    <source>
        <dbReference type="ARBA" id="ARBA00023004"/>
    </source>
</evidence>
<dbReference type="PANTHER" id="PTHR43073">
    <property type="entry name" value="DIHYDROPYRIMIDINE DEHYDROGENASE [NADP(+)]"/>
    <property type="match status" value="1"/>
</dbReference>
<evidence type="ECO:0000256" key="13">
    <source>
        <dbReference type="ARBA" id="ARBA00049714"/>
    </source>
</evidence>
<evidence type="ECO:0000256" key="2">
    <source>
        <dbReference type="ARBA" id="ARBA00022630"/>
    </source>
</evidence>
<dbReference type="Pfam" id="PF07992">
    <property type="entry name" value="Pyr_redox_2"/>
    <property type="match status" value="1"/>
</dbReference>
<dbReference type="PRINTS" id="PR00419">
    <property type="entry name" value="ADXRDTASE"/>
</dbReference>
<evidence type="ECO:0000256" key="5">
    <source>
        <dbReference type="ARBA" id="ARBA00023002"/>
    </source>
</evidence>
<keyword evidence="6" id="KW-0408">Iron</keyword>
<dbReference type="GO" id="GO:0046872">
    <property type="term" value="F:metal ion binding"/>
    <property type="evidence" value="ECO:0007669"/>
    <property type="project" value="UniProtKB-KW"/>
</dbReference>
<dbReference type="PROSITE" id="PS00198">
    <property type="entry name" value="4FE4S_FER_1"/>
    <property type="match status" value="1"/>
</dbReference>
<dbReference type="GO" id="GO:0051536">
    <property type="term" value="F:iron-sulfur cluster binding"/>
    <property type="evidence" value="ECO:0007669"/>
    <property type="project" value="UniProtKB-KW"/>
</dbReference>
<dbReference type="PANTHER" id="PTHR43073:SF2">
    <property type="entry name" value="DIHYDROPYRIMIDINE DEHYDROGENASE [NADP(+)]"/>
    <property type="match status" value="1"/>
</dbReference>
<dbReference type="SUPFAM" id="SSF51971">
    <property type="entry name" value="Nucleotide-binding domain"/>
    <property type="match status" value="1"/>
</dbReference>
<evidence type="ECO:0000313" key="16">
    <source>
        <dbReference type="EMBL" id="RTR40959.1"/>
    </source>
</evidence>
<dbReference type="GO" id="GO:0004159">
    <property type="term" value="F:dihydropyrimidine dehydrogenase (NAD+) activity"/>
    <property type="evidence" value="ECO:0007669"/>
    <property type="project" value="UniProtKB-EC"/>
</dbReference>
<sequence length="597" mass="66602">MKKTDTSHYRHFLKVVDCQQACPAHTPVPEYIRLIADRKYTQAYMLNWESNVFPGILGRVCDRPCEPACRRGRVEDDPVAICRLKRVAADYKGDIQALLPEIPRTKNGKHIALIGAGPASLTVARDLLPLGYKITLFERDLQAGGMMRSQIPAFRLPETVLDEELDLILQMGLKVRFGVAINSMKAMLEEIFDVVFVGTGAPKGRDVRIPGRQEAKDHLTLGIDWLASVAFGHTRSIGERVIVLGGGNTAMDCCRTAKRLGGKQVKVVVRSTFEAMKASPWEKSDAAGENIEIIPNHTPIEFVMEKGKFKGVLFEELKSSYDEKGKRTLTPTGNTVMMECDEVLIAIGQDTAFPWIERDIGIEFNEWQQPVLDETSLQSSLPTVFFGGDAAFGPKNIITAVAHGHKAAISIDLLCHGKDPVLERPVTDFNLVSQKMGIHEWSYHNKIKLDSRYPVPRLDWQEAIEKLTSEVELGYDEKLALDEAHRCFNCDVHTIFSEDICIECSACEDVCPVDCINFIPAQAEETEVRDPIVVNRLRVSDINPEQELFVSAPLKTGHLMIKDEDVCLHCGLCAERCPTGAWDMKKFILNNAKAAIE</sequence>
<evidence type="ECO:0000256" key="3">
    <source>
        <dbReference type="ARBA" id="ARBA00022643"/>
    </source>
</evidence>
<comment type="catalytic activity">
    <reaction evidence="10">
        <text>5,6-dihydrothymine + NAD(+) = thymine + NADH + H(+)</text>
        <dbReference type="Rhea" id="RHEA:28791"/>
        <dbReference type="ChEBI" id="CHEBI:15378"/>
        <dbReference type="ChEBI" id="CHEBI:17821"/>
        <dbReference type="ChEBI" id="CHEBI:27468"/>
        <dbReference type="ChEBI" id="CHEBI:57540"/>
        <dbReference type="ChEBI" id="CHEBI:57945"/>
        <dbReference type="EC" id="1.3.1.1"/>
    </reaction>
</comment>
<dbReference type="OrthoDB" id="9810782at2"/>
<dbReference type="InterPro" id="IPR017900">
    <property type="entry name" value="4Fe4S_Fe_S_CS"/>
</dbReference>
<dbReference type="InterPro" id="IPR009051">
    <property type="entry name" value="Helical_ferredxn"/>
</dbReference>
<dbReference type="InterPro" id="IPR017896">
    <property type="entry name" value="4Fe4S_Fe-S-bd"/>
</dbReference>
<keyword evidence="4" id="KW-0479">Metal-binding</keyword>
<comment type="function">
    <text evidence="12">Involved in pyrimidine base degradation. Catalyzes physiologically the reduction of uracil to 5,6-dihydrouracil (DHU) by using NADH as a specific cosubstrate. It also catalyzes the reverse reaction and the reduction of thymine to 5,6-dihydrothymine (DHT).</text>
</comment>
<comment type="caution">
    <text evidence="16">The sequence shown here is derived from an EMBL/GenBank/DDBJ whole genome shotgun (WGS) entry which is preliminary data.</text>
</comment>
<keyword evidence="3" id="KW-0288">FMN</keyword>
<evidence type="ECO:0000256" key="10">
    <source>
        <dbReference type="ARBA" id="ARBA00047685"/>
    </source>
</evidence>
<keyword evidence="17" id="KW-1185">Reference proteome</keyword>
<dbReference type="InterPro" id="IPR036188">
    <property type="entry name" value="FAD/NAD-bd_sf"/>
</dbReference>
<evidence type="ECO:0000256" key="1">
    <source>
        <dbReference type="ARBA" id="ARBA00001917"/>
    </source>
</evidence>
<organism evidence="16 17">
    <name type="scientific">Shewanella canadensis</name>
    <dbReference type="NCBI Taxonomy" id="271096"/>
    <lineage>
        <taxon>Bacteria</taxon>
        <taxon>Pseudomonadati</taxon>
        <taxon>Pseudomonadota</taxon>
        <taxon>Gammaproteobacteria</taxon>
        <taxon>Alteromonadales</taxon>
        <taxon>Shewanellaceae</taxon>
        <taxon>Shewanella</taxon>
    </lineage>
</organism>
<dbReference type="RefSeq" id="WP_126518625.1">
    <property type="nucleotide sequence ID" value="NZ_RXNU01000001.1"/>
</dbReference>
<feature type="domain" description="4Fe-4S ferredoxin-type" evidence="15">
    <location>
        <begin position="492"/>
        <end position="521"/>
    </location>
</feature>
<dbReference type="Gene3D" id="3.30.70.3270">
    <property type="match status" value="1"/>
</dbReference>
<dbReference type="Gene3D" id="1.10.1060.10">
    <property type="entry name" value="Alpha-helical ferredoxin"/>
    <property type="match status" value="1"/>
</dbReference>
<protein>
    <recommendedName>
        <fullName evidence="14">dihydrouracil dehydrogenase (NAD(+))</fullName>
        <ecNumber evidence="14">1.3.1.1</ecNumber>
    </recommendedName>
    <alternativeName>
        <fullName evidence="9">Dihydrothymine dehydrogenase</fullName>
    </alternativeName>
    <alternativeName>
        <fullName evidence="8">Dihydrouracil dehydrogenase</fullName>
    </alternativeName>
</protein>
<evidence type="ECO:0000259" key="15">
    <source>
        <dbReference type="PROSITE" id="PS51379"/>
    </source>
</evidence>
<keyword evidence="5" id="KW-0560">Oxidoreductase</keyword>
<proteinExistence type="predicted"/>
<name>A0A431WZV3_9GAMM</name>
<dbReference type="Proteomes" id="UP000267448">
    <property type="component" value="Unassembled WGS sequence"/>
</dbReference>
<evidence type="ECO:0000256" key="9">
    <source>
        <dbReference type="ARBA" id="ARBA00032722"/>
    </source>
</evidence>
<evidence type="ECO:0000256" key="8">
    <source>
        <dbReference type="ARBA" id="ARBA00030119"/>
    </source>
</evidence>
<keyword evidence="2" id="KW-0285">Flavoprotein</keyword>
<dbReference type="InterPro" id="IPR028261">
    <property type="entry name" value="DPD_II"/>
</dbReference>
<accession>A0A431WZV3</accession>